<dbReference type="AlphaFoldDB" id="A0A938B2V1"/>
<feature type="transmembrane region" description="Helical" evidence="1">
    <location>
        <begin position="45"/>
        <end position="63"/>
    </location>
</feature>
<sequence length="267" mass="29647">MVALVGATVWAYVRVYLVGLAPMHVWDTVALLGASYGLFILQRFIPLRALWHVAMVLPLLVLVTVPWQYASLHTTVTLITVAGLYLGMRHRSGQAMPLYLGLLTLNIGVYLWIPAWAQSYGVLQLYTIPAALSVLWLLQAHQHELRPQVLHGCRLAASSVLYVSTTMDVFLRADISIFLAALGLSLAGIVLGIALRTRAFLYAGLSFFVLNIVGQLIMLFPEQRLTRALILLALGTLITGGMIWFNLQREAMLQRLRLLRADLATWA</sequence>
<feature type="transmembrane region" description="Helical" evidence="1">
    <location>
        <begin position="226"/>
        <end position="247"/>
    </location>
</feature>
<name>A0A938B2V1_UNCTE</name>
<protein>
    <submittedName>
        <fullName evidence="2">Uncharacterized protein</fullName>
    </submittedName>
</protein>
<feature type="transmembrane region" description="Helical" evidence="1">
    <location>
        <begin position="98"/>
        <end position="117"/>
    </location>
</feature>
<comment type="caution">
    <text evidence="2">The sequence shown here is derived from an EMBL/GenBank/DDBJ whole genome shotgun (WGS) entry which is preliminary data.</text>
</comment>
<evidence type="ECO:0000313" key="3">
    <source>
        <dbReference type="Proteomes" id="UP000712673"/>
    </source>
</evidence>
<proteinExistence type="predicted"/>
<organism evidence="2 3">
    <name type="scientific">Tectimicrobiota bacterium</name>
    <dbReference type="NCBI Taxonomy" id="2528274"/>
    <lineage>
        <taxon>Bacteria</taxon>
        <taxon>Pseudomonadati</taxon>
        <taxon>Nitrospinota/Tectimicrobiota group</taxon>
        <taxon>Candidatus Tectimicrobiota</taxon>
    </lineage>
</organism>
<feature type="transmembrane region" description="Helical" evidence="1">
    <location>
        <begin position="177"/>
        <end position="195"/>
    </location>
</feature>
<evidence type="ECO:0000313" key="2">
    <source>
        <dbReference type="EMBL" id="MBM3223140.1"/>
    </source>
</evidence>
<keyword evidence="1" id="KW-0472">Membrane</keyword>
<dbReference type="EMBL" id="VGLS01000099">
    <property type="protein sequence ID" value="MBM3223140.1"/>
    <property type="molecule type" value="Genomic_DNA"/>
</dbReference>
<dbReference type="Proteomes" id="UP000712673">
    <property type="component" value="Unassembled WGS sequence"/>
</dbReference>
<accession>A0A938B2V1</accession>
<evidence type="ECO:0000256" key="1">
    <source>
        <dbReference type="SAM" id="Phobius"/>
    </source>
</evidence>
<keyword evidence="1" id="KW-1133">Transmembrane helix</keyword>
<feature type="transmembrane region" description="Helical" evidence="1">
    <location>
        <begin position="15"/>
        <end position="38"/>
    </location>
</feature>
<feature type="transmembrane region" description="Helical" evidence="1">
    <location>
        <begin position="69"/>
        <end position="86"/>
    </location>
</feature>
<keyword evidence="1" id="KW-0812">Transmembrane</keyword>
<feature type="transmembrane region" description="Helical" evidence="1">
    <location>
        <begin position="200"/>
        <end position="220"/>
    </location>
</feature>
<gene>
    <name evidence="2" type="ORF">FJZ47_04960</name>
</gene>
<reference evidence="2" key="1">
    <citation type="submission" date="2019-03" db="EMBL/GenBank/DDBJ databases">
        <title>Lake Tanganyika Metagenome-Assembled Genomes (MAGs).</title>
        <authorList>
            <person name="Tran P."/>
        </authorList>
    </citation>
    <scope>NUCLEOTIDE SEQUENCE</scope>
    <source>
        <strain evidence="2">K_DeepCast_65m_m2_066</strain>
    </source>
</reference>